<evidence type="ECO:0000256" key="6">
    <source>
        <dbReference type="ARBA" id="ARBA00023274"/>
    </source>
</evidence>
<organism evidence="8 9">
    <name type="scientific">Homarus americanus</name>
    <name type="common">American lobster</name>
    <dbReference type="NCBI Taxonomy" id="6706"/>
    <lineage>
        <taxon>Eukaryota</taxon>
        <taxon>Metazoa</taxon>
        <taxon>Ecdysozoa</taxon>
        <taxon>Arthropoda</taxon>
        <taxon>Crustacea</taxon>
        <taxon>Multicrustacea</taxon>
        <taxon>Malacostraca</taxon>
        <taxon>Eumalacostraca</taxon>
        <taxon>Eucarida</taxon>
        <taxon>Decapoda</taxon>
        <taxon>Pleocyemata</taxon>
        <taxon>Astacidea</taxon>
        <taxon>Nephropoidea</taxon>
        <taxon>Nephropidae</taxon>
        <taxon>Homarus</taxon>
    </lineage>
</organism>
<keyword evidence="3" id="KW-0809">Transit peptide</keyword>
<dbReference type="AlphaFoldDB" id="A0A8J5MUA1"/>
<proteinExistence type="inferred from homology"/>
<evidence type="ECO:0000256" key="2">
    <source>
        <dbReference type="ARBA" id="ARBA00010152"/>
    </source>
</evidence>
<feature type="region of interest" description="Disordered" evidence="7">
    <location>
        <begin position="142"/>
        <end position="164"/>
    </location>
</feature>
<keyword evidence="9" id="KW-1185">Reference proteome</keyword>
<dbReference type="InterPro" id="IPR019189">
    <property type="entry name" value="Ribosomal_mL41"/>
</dbReference>
<dbReference type="GO" id="GO:0003735">
    <property type="term" value="F:structural constituent of ribosome"/>
    <property type="evidence" value="ECO:0007669"/>
    <property type="project" value="InterPro"/>
</dbReference>
<evidence type="ECO:0000256" key="5">
    <source>
        <dbReference type="ARBA" id="ARBA00023128"/>
    </source>
</evidence>
<gene>
    <name evidence="8" type="primary">mRpL41-L</name>
    <name evidence="8" type="ORF">Hamer_G002750</name>
</gene>
<reference evidence="8" key="1">
    <citation type="journal article" date="2021" name="Sci. Adv.">
        <title>The American lobster genome reveals insights on longevity, neural, and immune adaptations.</title>
        <authorList>
            <person name="Polinski J.M."/>
            <person name="Zimin A.V."/>
            <person name="Clark K.F."/>
            <person name="Kohn A.B."/>
            <person name="Sadowski N."/>
            <person name="Timp W."/>
            <person name="Ptitsyn A."/>
            <person name="Khanna P."/>
            <person name="Romanova D.Y."/>
            <person name="Williams P."/>
            <person name="Greenwood S.J."/>
            <person name="Moroz L.L."/>
            <person name="Walt D.R."/>
            <person name="Bodnar A.G."/>
        </authorList>
    </citation>
    <scope>NUCLEOTIDE SEQUENCE</scope>
    <source>
        <strain evidence="8">GMGI-L3</strain>
    </source>
</reference>
<dbReference type="EMBL" id="JAHLQT010026447">
    <property type="protein sequence ID" value="KAG7163552.1"/>
    <property type="molecule type" value="Genomic_DNA"/>
</dbReference>
<dbReference type="PANTHER" id="PTHR21338:SF0">
    <property type="entry name" value="LARGE RIBOSOMAL SUBUNIT PROTEIN ML41"/>
    <property type="match status" value="1"/>
</dbReference>
<keyword evidence="5" id="KW-0496">Mitochondrion</keyword>
<evidence type="ECO:0000313" key="8">
    <source>
        <dbReference type="EMBL" id="KAG7163552.1"/>
    </source>
</evidence>
<sequence>MAHLIIGRGNTITSMATPSYVALINSRPLSTSAAALGKRNFRKFLTYGKRGTRYLKKDMRTNPDPELEKVFDRGVRPVGVVTEKKFKSIPEMIPEIIVPDLNGFKLKPYVSYKVPDVIQGSFGPQDLFYAVYSDKIAEDVKNNKLNEDGSPAEPSEEELLTADEAKKKALSIGSDMY</sequence>
<evidence type="ECO:0000256" key="1">
    <source>
        <dbReference type="ARBA" id="ARBA00004173"/>
    </source>
</evidence>
<dbReference type="GO" id="GO:0006412">
    <property type="term" value="P:translation"/>
    <property type="evidence" value="ECO:0007669"/>
    <property type="project" value="TreeGrafter"/>
</dbReference>
<keyword evidence="4 8" id="KW-0689">Ribosomal protein</keyword>
<dbReference type="Pfam" id="PF09809">
    <property type="entry name" value="MRP-L27"/>
    <property type="match status" value="1"/>
</dbReference>
<evidence type="ECO:0000256" key="3">
    <source>
        <dbReference type="ARBA" id="ARBA00022946"/>
    </source>
</evidence>
<dbReference type="OrthoDB" id="408933at2759"/>
<evidence type="ECO:0000256" key="4">
    <source>
        <dbReference type="ARBA" id="ARBA00022980"/>
    </source>
</evidence>
<dbReference type="GO" id="GO:0005762">
    <property type="term" value="C:mitochondrial large ribosomal subunit"/>
    <property type="evidence" value="ECO:0007669"/>
    <property type="project" value="InterPro"/>
</dbReference>
<dbReference type="Proteomes" id="UP000747542">
    <property type="component" value="Unassembled WGS sequence"/>
</dbReference>
<comment type="caution">
    <text evidence="8">The sequence shown here is derived from an EMBL/GenBank/DDBJ whole genome shotgun (WGS) entry which is preliminary data.</text>
</comment>
<keyword evidence="6" id="KW-0687">Ribonucleoprotein</keyword>
<protein>
    <submittedName>
        <fullName evidence="8">39S ribosomal protein L41-like</fullName>
    </submittedName>
</protein>
<comment type="similarity">
    <text evidence="2">Belongs to the mitochondrion-specific ribosomal protein mL41 family.</text>
</comment>
<evidence type="ECO:0000313" key="9">
    <source>
        <dbReference type="Proteomes" id="UP000747542"/>
    </source>
</evidence>
<name>A0A8J5MUA1_HOMAM</name>
<dbReference type="PANTHER" id="PTHR21338">
    <property type="entry name" value="MITOCHONDRIAL RIBOSOMAL PROTEIN L41"/>
    <property type="match status" value="1"/>
</dbReference>
<evidence type="ECO:0000256" key="7">
    <source>
        <dbReference type="SAM" id="MobiDB-lite"/>
    </source>
</evidence>
<accession>A0A8J5MUA1</accession>
<comment type="subcellular location">
    <subcellularLocation>
        <location evidence="1">Mitochondrion</location>
    </subcellularLocation>
</comment>